<evidence type="ECO:0000256" key="1">
    <source>
        <dbReference type="SAM" id="MobiDB-lite"/>
    </source>
</evidence>
<feature type="compositionally biased region" description="Basic and acidic residues" evidence="1">
    <location>
        <begin position="117"/>
        <end position="159"/>
    </location>
</feature>
<accession>A0A4Y7T5F0</accession>
<keyword evidence="3" id="KW-1185">Reference proteome</keyword>
<reference evidence="2 3" key="1">
    <citation type="journal article" date="2019" name="Nat. Ecol. Evol.">
        <title>Megaphylogeny resolves global patterns of mushroom evolution.</title>
        <authorList>
            <person name="Varga T."/>
            <person name="Krizsan K."/>
            <person name="Foldi C."/>
            <person name="Dima B."/>
            <person name="Sanchez-Garcia M."/>
            <person name="Sanchez-Ramirez S."/>
            <person name="Szollosi G.J."/>
            <person name="Szarkandi J.G."/>
            <person name="Papp V."/>
            <person name="Albert L."/>
            <person name="Andreopoulos W."/>
            <person name="Angelini C."/>
            <person name="Antonin V."/>
            <person name="Barry K.W."/>
            <person name="Bougher N.L."/>
            <person name="Buchanan P."/>
            <person name="Buyck B."/>
            <person name="Bense V."/>
            <person name="Catcheside P."/>
            <person name="Chovatia M."/>
            <person name="Cooper J."/>
            <person name="Damon W."/>
            <person name="Desjardin D."/>
            <person name="Finy P."/>
            <person name="Geml J."/>
            <person name="Haridas S."/>
            <person name="Hughes K."/>
            <person name="Justo A."/>
            <person name="Karasinski D."/>
            <person name="Kautmanova I."/>
            <person name="Kiss B."/>
            <person name="Kocsube S."/>
            <person name="Kotiranta H."/>
            <person name="LaButti K.M."/>
            <person name="Lechner B.E."/>
            <person name="Liimatainen K."/>
            <person name="Lipzen A."/>
            <person name="Lukacs Z."/>
            <person name="Mihaltcheva S."/>
            <person name="Morgado L.N."/>
            <person name="Niskanen T."/>
            <person name="Noordeloos M.E."/>
            <person name="Ohm R.A."/>
            <person name="Ortiz-Santana B."/>
            <person name="Ovrebo C."/>
            <person name="Racz N."/>
            <person name="Riley R."/>
            <person name="Savchenko A."/>
            <person name="Shiryaev A."/>
            <person name="Soop K."/>
            <person name="Spirin V."/>
            <person name="Szebenyi C."/>
            <person name="Tomsovsky M."/>
            <person name="Tulloss R.E."/>
            <person name="Uehling J."/>
            <person name="Grigoriev I.V."/>
            <person name="Vagvolgyi C."/>
            <person name="Papp T."/>
            <person name="Martin F.M."/>
            <person name="Miettinen O."/>
            <person name="Hibbett D.S."/>
            <person name="Nagy L.G."/>
        </authorList>
    </citation>
    <scope>NUCLEOTIDE SEQUENCE [LARGE SCALE GENOMIC DNA]</scope>
    <source>
        <strain evidence="2 3">FP101781</strain>
    </source>
</reference>
<evidence type="ECO:0000313" key="2">
    <source>
        <dbReference type="EMBL" id="TEB28789.1"/>
    </source>
</evidence>
<dbReference type="EMBL" id="QPFP01000030">
    <property type="protein sequence ID" value="TEB28789.1"/>
    <property type="molecule type" value="Genomic_DNA"/>
</dbReference>
<evidence type="ECO:0000313" key="3">
    <source>
        <dbReference type="Proteomes" id="UP000298030"/>
    </source>
</evidence>
<feature type="compositionally biased region" description="Low complexity" evidence="1">
    <location>
        <begin position="177"/>
        <end position="197"/>
    </location>
</feature>
<feature type="region of interest" description="Disordered" evidence="1">
    <location>
        <begin position="98"/>
        <end position="286"/>
    </location>
</feature>
<feature type="region of interest" description="Disordered" evidence="1">
    <location>
        <begin position="44"/>
        <end position="63"/>
    </location>
</feature>
<dbReference type="OrthoDB" id="3204217at2759"/>
<dbReference type="STRING" id="71717.A0A4Y7T5F0"/>
<proteinExistence type="predicted"/>
<gene>
    <name evidence="2" type="ORF">FA13DRAFT_1793651</name>
</gene>
<protein>
    <submittedName>
        <fullName evidence="2">Uncharacterized protein</fullName>
    </submittedName>
</protein>
<dbReference type="AlphaFoldDB" id="A0A4Y7T5F0"/>
<name>A0A4Y7T5F0_COPMI</name>
<comment type="caution">
    <text evidence="2">The sequence shown here is derived from an EMBL/GenBank/DDBJ whole genome shotgun (WGS) entry which is preliminary data.</text>
</comment>
<feature type="compositionally biased region" description="Basic residues" evidence="1">
    <location>
        <begin position="101"/>
        <end position="116"/>
    </location>
</feature>
<sequence>MHAQRTSSTTIRTLTSLKARGRCALIIGGALAEESVEGPLEEVLSSFNDDGGSGEMDGATSEQVRRVLESEDAVEARERLEEAVKLLERAREVWRKDVWAPRRKARESAKRKKGRVRERERQEQELREKERKEREEKEREKVERAQVEMQKTKAKDNRLGKVKRRGIGKIAADNKRAAAAAISPPSSSASSNFPSSAKGKERAPPATLFPTASGTEYPENEVASTMRALQSPNTEAPPVSPEPSGSEAATTSPPAMTDYFPLTPAPAVTAPDTFNTNTLDEEEEEERDWLLRREKRWRRWTWRRCLRRR</sequence>
<organism evidence="2 3">
    <name type="scientific">Coprinellus micaceus</name>
    <name type="common">Glistening ink-cap mushroom</name>
    <name type="synonym">Coprinus micaceus</name>
    <dbReference type="NCBI Taxonomy" id="71717"/>
    <lineage>
        <taxon>Eukaryota</taxon>
        <taxon>Fungi</taxon>
        <taxon>Dikarya</taxon>
        <taxon>Basidiomycota</taxon>
        <taxon>Agaricomycotina</taxon>
        <taxon>Agaricomycetes</taxon>
        <taxon>Agaricomycetidae</taxon>
        <taxon>Agaricales</taxon>
        <taxon>Agaricineae</taxon>
        <taxon>Psathyrellaceae</taxon>
        <taxon>Coprinellus</taxon>
    </lineage>
</organism>
<dbReference type="Proteomes" id="UP000298030">
    <property type="component" value="Unassembled WGS sequence"/>
</dbReference>